<name>K0ES84_NOCB7</name>
<dbReference type="InterPro" id="IPR029063">
    <property type="entry name" value="SAM-dependent_MTases_sf"/>
</dbReference>
<gene>
    <name evidence="5" type="ORF">O3I_023590</name>
</gene>
<sequence>MDESCDPDLAAVAGFYDNILALELLMGENLHLGYWPEGSGGSLSEAQHRLTDLIATSIRADSTSRVLDIGCGTGAPARRIALMTGAHVTGVTISRQQMETASERSAAADLAERTKFLTEDAMDLSFSDASFDRAFAIESIVHMPEKEHAMREIVRVLRPGGRLAIADVVLLPSQDVIGVQSADESTFRLLAPETAESYGELVRDAGFEVEETRDLTDQTRPSYEHCVRRIQENRSALVAAIGSDRTTALDNLMSLFARTRQIGYLLLVAVKR</sequence>
<dbReference type="GO" id="GO:0032259">
    <property type="term" value="P:methylation"/>
    <property type="evidence" value="ECO:0007669"/>
    <property type="project" value="UniProtKB-KW"/>
</dbReference>
<protein>
    <submittedName>
        <fullName evidence="5">Methyltransferase type 11</fullName>
    </submittedName>
</protein>
<evidence type="ECO:0000313" key="5">
    <source>
        <dbReference type="EMBL" id="AFU02673.1"/>
    </source>
</evidence>
<dbReference type="eggNOG" id="COG2230">
    <property type="taxonomic scope" value="Bacteria"/>
</dbReference>
<evidence type="ECO:0000313" key="6">
    <source>
        <dbReference type="Proteomes" id="UP000006304"/>
    </source>
</evidence>
<evidence type="ECO:0000256" key="1">
    <source>
        <dbReference type="ARBA" id="ARBA00022603"/>
    </source>
</evidence>
<dbReference type="AlphaFoldDB" id="K0ES84"/>
<dbReference type="HOGENOM" id="CLU_039068_6_0_11"/>
<dbReference type="Pfam" id="PF08241">
    <property type="entry name" value="Methyltransf_11"/>
    <property type="match status" value="1"/>
</dbReference>
<accession>K0ES84</accession>
<dbReference type="KEGG" id="nbr:O3I_023590"/>
<evidence type="ECO:0000256" key="2">
    <source>
        <dbReference type="ARBA" id="ARBA00022679"/>
    </source>
</evidence>
<dbReference type="EMBL" id="CP003876">
    <property type="protein sequence ID" value="AFU02673.1"/>
    <property type="molecule type" value="Genomic_DNA"/>
</dbReference>
<dbReference type="CDD" id="cd02440">
    <property type="entry name" value="AdoMet_MTases"/>
    <property type="match status" value="1"/>
</dbReference>
<dbReference type="InterPro" id="IPR050447">
    <property type="entry name" value="Erg6_SMT_methyltransf"/>
</dbReference>
<dbReference type="InterPro" id="IPR013216">
    <property type="entry name" value="Methyltransf_11"/>
</dbReference>
<dbReference type="SMART" id="SM00828">
    <property type="entry name" value="PKS_MT"/>
    <property type="match status" value="1"/>
</dbReference>
<keyword evidence="2 5" id="KW-0808">Transferase</keyword>
<evidence type="ECO:0000259" key="4">
    <source>
        <dbReference type="SMART" id="SM00828"/>
    </source>
</evidence>
<proteinExistence type="predicted"/>
<dbReference type="GO" id="GO:0008757">
    <property type="term" value="F:S-adenosylmethionine-dependent methyltransferase activity"/>
    <property type="evidence" value="ECO:0007669"/>
    <property type="project" value="InterPro"/>
</dbReference>
<dbReference type="RefSeq" id="WP_014985528.1">
    <property type="nucleotide sequence ID" value="NC_018681.1"/>
</dbReference>
<evidence type="ECO:0000256" key="3">
    <source>
        <dbReference type="ARBA" id="ARBA00022691"/>
    </source>
</evidence>
<feature type="domain" description="Polyketide synthase-like methyltransferase" evidence="4">
    <location>
        <begin position="35"/>
        <end position="272"/>
    </location>
</feature>
<keyword evidence="3" id="KW-0949">S-adenosyl-L-methionine</keyword>
<dbReference type="PANTHER" id="PTHR44068:SF11">
    <property type="entry name" value="GERANYL DIPHOSPHATE 2-C-METHYLTRANSFERASE"/>
    <property type="match status" value="1"/>
</dbReference>
<dbReference type="Proteomes" id="UP000006304">
    <property type="component" value="Chromosome"/>
</dbReference>
<keyword evidence="1 5" id="KW-0489">Methyltransferase</keyword>
<dbReference type="PANTHER" id="PTHR44068">
    <property type="entry name" value="ZGC:194242"/>
    <property type="match status" value="1"/>
</dbReference>
<keyword evidence="6" id="KW-1185">Reference proteome</keyword>
<dbReference type="SUPFAM" id="SSF53335">
    <property type="entry name" value="S-adenosyl-L-methionine-dependent methyltransferases"/>
    <property type="match status" value="1"/>
</dbReference>
<reference evidence="5 6" key="1">
    <citation type="journal article" date="2012" name="J. Bacteriol.">
        <title>Complete genome sequence of Nocardia brasiliensis HUJEG-1.</title>
        <authorList>
            <person name="Vera-Cabrera L."/>
            <person name="Ortiz-Lopez R."/>
            <person name="Elizondo-Gonzalez R."/>
            <person name="Perez-Maya A.A."/>
            <person name="Ocampo-Candiani J."/>
        </authorList>
    </citation>
    <scope>NUCLEOTIDE SEQUENCE [LARGE SCALE GENOMIC DNA]</scope>
    <source>
        <strain evidence="6">ATCC 700358</strain>
    </source>
</reference>
<organism evidence="5 6">
    <name type="scientific">Nocardia brasiliensis (strain ATCC 700358 / HUJEG-1)</name>
    <dbReference type="NCBI Taxonomy" id="1133849"/>
    <lineage>
        <taxon>Bacteria</taxon>
        <taxon>Bacillati</taxon>
        <taxon>Actinomycetota</taxon>
        <taxon>Actinomycetes</taxon>
        <taxon>Mycobacteriales</taxon>
        <taxon>Nocardiaceae</taxon>
        <taxon>Nocardia</taxon>
    </lineage>
</organism>
<dbReference type="InterPro" id="IPR020803">
    <property type="entry name" value="MeTfrase_dom"/>
</dbReference>
<dbReference type="Gene3D" id="3.40.50.150">
    <property type="entry name" value="Vaccinia Virus protein VP39"/>
    <property type="match status" value="1"/>
</dbReference>
<dbReference type="STRING" id="1133849.O3I_023590"/>